<comment type="caution">
    <text evidence="1">The sequence shown here is derived from an EMBL/GenBank/DDBJ whole genome shotgun (WGS) entry which is preliminary data.</text>
</comment>
<proteinExistence type="predicted"/>
<dbReference type="Proteomes" id="UP001153269">
    <property type="component" value="Unassembled WGS sequence"/>
</dbReference>
<sequence length="136" mass="15147">MDYLSNEVWRVHGRCKQPTYYESSTTPHSLPRVCSTWLITCSSPYGVPAIPMISKLPVIPTLDRVTDSASASSLSVPLPVLLSTRVPTLDWIFTDPCYCLTLIGFHLNTYVQPTFGLSLFNYVSSSSSERISAKRL</sequence>
<reference evidence="1" key="1">
    <citation type="submission" date="2020-03" db="EMBL/GenBank/DDBJ databases">
        <authorList>
            <person name="Weist P."/>
        </authorList>
    </citation>
    <scope>NUCLEOTIDE SEQUENCE</scope>
</reference>
<evidence type="ECO:0000313" key="2">
    <source>
        <dbReference type="Proteomes" id="UP001153269"/>
    </source>
</evidence>
<gene>
    <name evidence="1" type="ORF">PLEPLA_LOCUS5282</name>
</gene>
<protein>
    <submittedName>
        <fullName evidence="1">Uncharacterized protein</fullName>
    </submittedName>
</protein>
<keyword evidence="2" id="KW-1185">Reference proteome</keyword>
<evidence type="ECO:0000313" key="1">
    <source>
        <dbReference type="EMBL" id="CAB1417480.1"/>
    </source>
</evidence>
<dbReference type="EMBL" id="CADEAL010000266">
    <property type="protein sequence ID" value="CAB1417480.1"/>
    <property type="molecule type" value="Genomic_DNA"/>
</dbReference>
<name>A0A9N7Y417_PLEPL</name>
<dbReference type="AlphaFoldDB" id="A0A9N7Y417"/>
<organism evidence="1 2">
    <name type="scientific">Pleuronectes platessa</name>
    <name type="common">European plaice</name>
    <dbReference type="NCBI Taxonomy" id="8262"/>
    <lineage>
        <taxon>Eukaryota</taxon>
        <taxon>Metazoa</taxon>
        <taxon>Chordata</taxon>
        <taxon>Craniata</taxon>
        <taxon>Vertebrata</taxon>
        <taxon>Euteleostomi</taxon>
        <taxon>Actinopterygii</taxon>
        <taxon>Neopterygii</taxon>
        <taxon>Teleostei</taxon>
        <taxon>Neoteleostei</taxon>
        <taxon>Acanthomorphata</taxon>
        <taxon>Carangaria</taxon>
        <taxon>Pleuronectiformes</taxon>
        <taxon>Pleuronectoidei</taxon>
        <taxon>Pleuronectidae</taxon>
        <taxon>Pleuronectes</taxon>
    </lineage>
</organism>
<accession>A0A9N7Y417</accession>